<keyword evidence="2" id="KW-1185">Reference proteome</keyword>
<dbReference type="AlphaFoldDB" id="A0AAJ6LCR0"/>
<dbReference type="Proteomes" id="UP001244586">
    <property type="component" value="Chromosome"/>
</dbReference>
<dbReference type="EMBL" id="CP121776">
    <property type="protein sequence ID" value="WMG17764.1"/>
    <property type="molecule type" value="Genomic_DNA"/>
</dbReference>
<name>A0AAJ6LCR0_ACIJO</name>
<sequence length="69" mass="8266">MRVNPHLYKTGSYDRSKGVLTKADYVYMRDLLETVLEQLQNSELDNDKEIDQLKQFFIKLDHHIDRLRA</sequence>
<dbReference type="RefSeq" id="WP_010326715.1">
    <property type="nucleotide sequence ID" value="NZ_CP121776.1"/>
</dbReference>
<organism evidence="1 2">
    <name type="scientific">Acinetobacter johnsonii</name>
    <dbReference type="NCBI Taxonomy" id="40214"/>
    <lineage>
        <taxon>Bacteria</taxon>
        <taxon>Pseudomonadati</taxon>
        <taxon>Pseudomonadota</taxon>
        <taxon>Gammaproteobacteria</taxon>
        <taxon>Moraxellales</taxon>
        <taxon>Moraxellaceae</taxon>
        <taxon>Acinetobacter</taxon>
    </lineage>
</organism>
<protein>
    <submittedName>
        <fullName evidence="1">Uncharacterized protein</fullName>
    </submittedName>
</protein>
<accession>A0AAJ6LCR0</accession>
<evidence type="ECO:0000313" key="1">
    <source>
        <dbReference type="EMBL" id="WMG17764.1"/>
    </source>
</evidence>
<evidence type="ECO:0000313" key="2">
    <source>
        <dbReference type="Proteomes" id="UP001244586"/>
    </source>
</evidence>
<gene>
    <name evidence="1" type="ORF">QBJ73_15505</name>
</gene>
<proteinExistence type="predicted"/>
<reference evidence="1 2" key="1">
    <citation type="submission" date="2023-04" db="EMBL/GenBank/DDBJ databases">
        <title>Acinetobacter johnsonii isolate AYTCM encoding NDM-1, OXA-58 and PER-1.</title>
        <authorList>
            <person name="Tian C."/>
            <person name="Wang S."/>
            <person name="Fan X."/>
            <person name="Xia D."/>
        </authorList>
    </citation>
    <scope>NUCLEOTIDE SEQUENCE [LARGE SCALE GENOMIC DNA]</scope>
    <source>
        <strain evidence="1 2">AYTCM</strain>
    </source>
</reference>